<evidence type="ECO:0000313" key="3">
    <source>
        <dbReference type="EMBL" id="ANI90842.1"/>
    </source>
</evidence>
<keyword evidence="2" id="KW-0812">Transmembrane</keyword>
<dbReference type="KEGG" id="dtm:BJL86_0030"/>
<reference evidence="3 4" key="1">
    <citation type="submission" date="2016-06" db="EMBL/GenBank/DDBJ databases">
        <title>Complete genome sequence of a saline-alkali tolerant type strain Dietzia timorensis ID05-A0528T.</title>
        <authorList>
            <person name="Wu X."/>
        </authorList>
    </citation>
    <scope>NUCLEOTIDE SEQUENCE [LARGE SCALE GENOMIC DNA]</scope>
    <source>
        <strain evidence="3 4">ID05-A0528</strain>
    </source>
</reference>
<dbReference type="RefSeq" id="WP_067474351.1">
    <property type="nucleotide sequence ID" value="NZ_CP015961.1"/>
</dbReference>
<name>A0A173LJE2_9ACTN</name>
<protein>
    <recommendedName>
        <fullName evidence="5">DUF1109 domain-containing protein</fullName>
    </recommendedName>
</protein>
<feature type="transmembrane region" description="Helical" evidence="2">
    <location>
        <begin position="71"/>
        <end position="96"/>
    </location>
</feature>
<dbReference type="Proteomes" id="UP000186104">
    <property type="component" value="Chromosome"/>
</dbReference>
<evidence type="ECO:0000256" key="1">
    <source>
        <dbReference type="SAM" id="MobiDB-lite"/>
    </source>
</evidence>
<dbReference type="AlphaFoldDB" id="A0A173LJE2"/>
<organism evidence="3 4">
    <name type="scientific">Dietzia timorensis</name>
    <dbReference type="NCBI Taxonomy" id="499555"/>
    <lineage>
        <taxon>Bacteria</taxon>
        <taxon>Bacillati</taxon>
        <taxon>Actinomycetota</taxon>
        <taxon>Actinomycetes</taxon>
        <taxon>Mycobacteriales</taxon>
        <taxon>Dietziaceae</taxon>
        <taxon>Dietzia</taxon>
    </lineage>
</organism>
<keyword evidence="2" id="KW-0472">Membrane</keyword>
<feature type="transmembrane region" description="Helical" evidence="2">
    <location>
        <begin position="35"/>
        <end position="59"/>
    </location>
</feature>
<gene>
    <name evidence="3" type="ORF">BJL86_0030</name>
</gene>
<dbReference type="EMBL" id="CP015961">
    <property type="protein sequence ID" value="ANI90842.1"/>
    <property type="molecule type" value="Genomic_DNA"/>
</dbReference>
<dbReference type="OrthoDB" id="3692290at2"/>
<evidence type="ECO:0000256" key="2">
    <source>
        <dbReference type="SAM" id="Phobius"/>
    </source>
</evidence>
<dbReference type="STRING" id="499555.BJL86_0030"/>
<evidence type="ECO:0008006" key="5">
    <source>
        <dbReference type="Google" id="ProtNLM"/>
    </source>
</evidence>
<evidence type="ECO:0000313" key="4">
    <source>
        <dbReference type="Proteomes" id="UP000186104"/>
    </source>
</evidence>
<accession>A0A173LJE2</accession>
<proteinExistence type="predicted"/>
<feature type="region of interest" description="Disordered" evidence="1">
    <location>
        <begin position="1"/>
        <end position="21"/>
    </location>
</feature>
<feature type="transmembrane region" description="Helical" evidence="2">
    <location>
        <begin position="108"/>
        <end position="130"/>
    </location>
</feature>
<keyword evidence="2" id="KW-1133">Transmembrane helix</keyword>
<sequence length="228" mass="24634">MSNSLTGEGTESRAGMDEPEDGVGLSRWARVGRGLLWFAAIGPAIVALIVVGAFCLLAADWWPWEDNSDSGLAFISLIFAAYVLVPAGVVWLIGAIASLAGARLRSRWFLAAPAVLVFGAALVIAIRFLVPQDFDDSEVELTEFAQEAHSREEGSYEAFDPPRTIGHVEVDSVETRPDGVVLLGNADGSAFFTSYFWAYSPDGPPPLRGDEEDLTHLGGPWYSLSRSW</sequence>
<keyword evidence="4" id="KW-1185">Reference proteome</keyword>